<sequence>MVHDRTCEAVATTTCKPELGREIMALLQNRPICGAMFRQSCFGDYVNMPMGVERHPLLYHYIMFKEANTFDLVDLEELLFPIGNYRIWVLETFSNSSIDGSPISGVIPRSIAYTRMRHLHAPDCQCILDLTNAQLPES</sequence>
<name>A0A9R1XT42_LACSA</name>
<comment type="caution">
    <text evidence="1">The sequence shown here is derived from an EMBL/GenBank/DDBJ whole genome shotgun (WGS) entry which is preliminary data.</text>
</comment>
<dbReference type="Proteomes" id="UP000235145">
    <property type="component" value="Unassembled WGS sequence"/>
</dbReference>
<reference evidence="1 2" key="1">
    <citation type="journal article" date="2017" name="Nat. Commun.">
        <title>Genome assembly with in vitro proximity ligation data and whole-genome triplication in lettuce.</title>
        <authorList>
            <person name="Reyes-Chin-Wo S."/>
            <person name="Wang Z."/>
            <person name="Yang X."/>
            <person name="Kozik A."/>
            <person name="Arikit S."/>
            <person name="Song C."/>
            <person name="Xia L."/>
            <person name="Froenicke L."/>
            <person name="Lavelle D.O."/>
            <person name="Truco M.J."/>
            <person name="Xia R."/>
            <person name="Zhu S."/>
            <person name="Xu C."/>
            <person name="Xu H."/>
            <person name="Xu X."/>
            <person name="Cox K."/>
            <person name="Korf I."/>
            <person name="Meyers B.C."/>
            <person name="Michelmore R.W."/>
        </authorList>
    </citation>
    <scope>NUCLEOTIDE SEQUENCE [LARGE SCALE GENOMIC DNA]</scope>
    <source>
        <strain evidence="2">cv. Salinas</strain>
        <tissue evidence="1">Seedlings</tissue>
    </source>
</reference>
<proteinExistence type="predicted"/>
<keyword evidence="2" id="KW-1185">Reference proteome</keyword>
<accession>A0A9R1XT42</accession>
<dbReference type="EMBL" id="NBSK02000001">
    <property type="protein sequence ID" value="KAJ0224544.1"/>
    <property type="molecule type" value="Genomic_DNA"/>
</dbReference>
<dbReference type="AlphaFoldDB" id="A0A9R1XT42"/>
<organism evidence="1 2">
    <name type="scientific">Lactuca sativa</name>
    <name type="common">Garden lettuce</name>
    <dbReference type="NCBI Taxonomy" id="4236"/>
    <lineage>
        <taxon>Eukaryota</taxon>
        <taxon>Viridiplantae</taxon>
        <taxon>Streptophyta</taxon>
        <taxon>Embryophyta</taxon>
        <taxon>Tracheophyta</taxon>
        <taxon>Spermatophyta</taxon>
        <taxon>Magnoliopsida</taxon>
        <taxon>eudicotyledons</taxon>
        <taxon>Gunneridae</taxon>
        <taxon>Pentapetalae</taxon>
        <taxon>asterids</taxon>
        <taxon>campanulids</taxon>
        <taxon>Asterales</taxon>
        <taxon>Asteraceae</taxon>
        <taxon>Cichorioideae</taxon>
        <taxon>Cichorieae</taxon>
        <taxon>Lactucinae</taxon>
        <taxon>Lactuca</taxon>
    </lineage>
</organism>
<gene>
    <name evidence="1" type="ORF">LSAT_V11C100026680</name>
</gene>
<evidence type="ECO:0000313" key="2">
    <source>
        <dbReference type="Proteomes" id="UP000235145"/>
    </source>
</evidence>
<evidence type="ECO:0000313" key="1">
    <source>
        <dbReference type="EMBL" id="KAJ0224544.1"/>
    </source>
</evidence>
<protein>
    <submittedName>
        <fullName evidence="1">Uncharacterized protein</fullName>
    </submittedName>
</protein>